<dbReference type="Pfam" id="PF13561">
    <property type="entry name" value="adh_short_C2"/>
    <property type="match status" value="1"/>
</dbReference>
<dbReference type="NCBIfam" id="NF005559">
    <property type="entry name" value="PRK07231.1"/>
    <property type="match status" value="1"/>
</dbReference>
<accession>A0A3N6N682</accession>
<reference evidence="3 4" key="1">
    <citation type="submission" date="2018-11" db="EMBL/GenBank/DDBJ databases">
        <title>Paraburkholderia sp. DHOA04, isolated from soil.</title>
        <authorList>
            <person name="Gao Z.-H."/>
            <person name="Qiu L.-H."/>
            <person name="Fu J.-C."/>
        </authorList>
    </citation>
    <scope>NUCLEOTIDE SEQUENCE [LARGE SCALE GENOMIC DNA]</scope>
    <source>
        <strain evidence="3 4">DHOA04</strain>
    </source>
</reference>
<evidence type="ECO:0000313" key="4">
    <source>
        <dbReference type="Proteomes" id="UP000272778"/>
    </source>
</evidence>
<dbReference type="AlphaFoldDB" id="A0A3N6N682"/>
<evidence type="ECO:0000256" key="1">
    <source>
        <dbReference type="ARBA" id="ARBA00006484"/>
    </source>
</evidence>
<dbReference type="SUPFAM" id="SSF51735">
    <property type="entry name" value="NAD(P)-binding Rossmann-fold domains"/>
    <property type="match status" value="1"/>
</dbReference>
<dbReference type="SMART" id="SM00822">
    <property type="entry name" value="PKS_KR"/>
    <property type="match status" value="1"/>
</dbReference>
<dbReference type="InterPro" id="IPR036291">
    <property type="entry name" value="NAD(P)-bd_dom_sf"/>
</dbReference>
<dbReference type="InterPro" id="IPR020904">
    <property type="entry name" value="Sc_DH/Rdtase_CS"/>
</dbReference>
<evidence type="ECO:0000313" key="3">
    <source>
        <dbReference type="EMBL" id="RQH04432.1"/>
    </source>
</evidence>
<dbReference type="InterPro" id="IPR002347">
    <property type="entry name" value="SDR_fam"/>
</dbReference>
<protein>
    <submittedName>
        <fullName evidence="3">2-hydroxycyclohexanecarboxyl-CoA dehydrogenase</fullName>
    </submittedName>
</protein>
<dbReference type="PANTHER" id="PTHR42879">
    <property type="entry name" value="3-OXOACYL-(ACYL-CARRIER-PROTEIN) REDUCTASE"/>
    <property type="match status" value="1"/>
</dbReference>
<dbReference type="GO" id="GO:0032787">
    <property type="term" value="P:monocarboxylic acid metabolic process"/>
    <property type="evidence" value="ECO:0007669"/>
    <property type="project" value="UniProtKB-ARBA"/>
</dbReference>
<evidence type="ECO:0000259" key="2">
    <source>
        <dbReference type="SMART" id="SM00822"/>
    </source>
</evidence>
<sequence length="255" mass="26341">MGKLTGKTVIVTGGGGGIGGATCHRFAAEGAKVAIFDLSIDAATKVREAIRAVGGTAEAIRCDITNRAEVDAAVAETESRLGPIDVLVNNAGWDVFRPFVKTEPSQWDKLIAINLTGALHMHHAVLPGMAARRSGRIVNIASDAARVGSSGEAVYAACKGGLVSFSKTIAREHARHGITVNVVCPGPTDTALFAEYKEGAGNPEKLMEAFQRSIPLGRIGQPDDLPGAVVFFASDDAGYITGQVLSVSGGLTMAG</sequence>
<dbReference type="PROSITE" id="PS00061">
    <property type="entry name" value="ADH_SHORT"/>
    <property type="match status" value="1"/>
</dbReference>
<proteinExistence type="inferred from homology"/>
<dbReference type="InterPro" id="IPR050259">
    <property type="entry name" value="SDR"/>
</dbReference>
<dbReference type="Gene3D" id="3.40.50.720">
    <property type="entry name" value="NAD(P)-binding Rossmann-like Domain"/>
    <property type="match status" value="1"/>
</dbReference>
<dbReference type="OrthoDB" id="9806974at2"/>
<gene>
    <name evidence="3" type="primary">badH</name>
    <name evidence="3" type="ORF">D1Y85_18380</name>
</gene>
<comment type="similarity">
    <text evidence="1">Belongs to the short-chain dehydrogenases/reductases (SDR) family.</text>
</comment>
<dbReference type="RefSeq" id="WP_124152509.1">
    <property type="nucleotide sequence ID" value="NZ_RQIS01000013.1"/>
</dbReference>
<dbReference type="InterPro" id="IPR017619">
    <property type="entry name" value="OH-benzo_CoA_DH_BadH"/>
</dbReference>
<dbReference type="PRINTS" id="PR00081">
    <property type="entry name" value="GDHRDH"/>
</dbReference>
<name>A0A3N6N682_9BURK</name>
<feature type="domain" description="Ketoreductase" evidence="2">
    <location>
        <begin position="7"/>
        <end position="190"/>
    </location>
</feature>
<organism evidence="3 4">
    <name type="scientific">Paraburkholderia dinghuensis</name>
    <dbReference type="NCBI Taxonomy" id="2305225"/>
    <lineage>
        <taxon>Bacteria</taxon>
        <taxon>Pseudomonadati</taxon>
        <taxon>Pseudomonadota</taxon>
        <taxon>Betaproteobacteria</taxon>
        <taxon>Burkholderiales</taxon>
        <taxon>Burkholderiaceae</taxon>
        <taxon>Paraburkholderia</taxon>
    </lineage>
</organism>
<dbReference type="Proteomes" id="UP000272778">
    <property type="component" value="Unassembled WGS sequence"/>
</dbReference>
<dbReference type="EMBL" id="RQIS01000013">
    <property type="protein sequence ID" value="RQH04432.1"/>
    <property type="molecule type" value="Genomic_DNA"/>
</dbReference>
<dbReference type="InterPro" id="IPR057326">
    <property type="entry name" value="KR_dom"/>
</dbReference>
<comment type="caution">
    <text evidence="3">The sequence shown here is derived from an EMBL/GenBank/DDBJ whole genome shotgun (WGS) entry which is preliminary data.</text>
</comment>
<dbReference type="FunFam" id="3.40.50.720:FF:000084">
    <property type="entry name" value="Short-chain dehydrogenase reductase"/>
    <property type="match status" value="1"/>
</dbReference>
<dbReference type="PRINTS" id="PR00080">
    <property type="entry name" value="SDRFAMILY"/>
</dbReference>
<dbReference type="PANTHER" id="PTHR42879:SF2">
    <property type="entry name" value="3-OXOACYL-[ACYL-CARRIER-PROTEIN] REDUCTASE FABG"/>
    <property type="match status" value="1"/>
</dbReference>
<keyword evidence="4" id="KW-1185">Reference proteome</keyword>
<dbReference type="NCBIfam" id="TIGR03206">
    <property type="entry name" value="benzo_BadH"/>
    <property type="match status" value="1"/>
</dbReference>